<keyword evidence="15" id="KW-1185">Reference proteome</keyword>
<dbReference type="Pfam" id="PF08541">
    <property type="entry name" value="ACP_syn_III_C"/>
    <property type="match status" value="2"/>
</dbReference>
<feature type="transmembrane region" description="Helical" evidence="11">
    <location>
        <begin position="872"/>
        <end position="891"/>
    </location>
</feature>
<keyword evidence="6 11" id="KW-0812">Transmembrane</keyword>
<keyword evidence="8 11" id="KW-0472">Membrane</keyword>
<evidence type="ECO:0000313" key="14">
    <source>
        <dbReference type="EMBL" id="KAG8501988.1"/>
    </source>
</evidence>
<feature type="domain" description="Beta-ketoacyl-[acyl-carrier-protein] synthase III C-terminal" evidence="13">
    <location>
        <begin position="398"/>
        <end position="477"/>
    </location>
</feature>
<gene>
    <name evidence="14" type="ORF">CXB51_000229</name>
</gene>
<evidence type="ECO:0000256" key="7">
    <source>
        <dbReference type="ARBA" id="ARBA00022989"/>
    </source>
</evidence>
<protein>
    <recommendedName>
        <fullName evidence="4">very-long-chain 3-oxoacyl-CoA synthase</fullName>
        <ecNumber evidence="4">2.3.1.199</ecNumber>
    </recommendedName>
</protein>
<dbReference type="Proteomes" id="UP000701853">
    <property type="component" value="Chromosome 1"/>
</dbReference>
<feature type="transmembrane region" description="Helical" evidence="11">
    <location>
        <begin position="830"/>
        <end position="851"/>
    </location>
</feature>
<evidence type="ECO:0000256" key="6">
    <source>
        <dbReference type="ARBA" id="ARBA00022692"/>
    </source>
</evidence>
<evidence type="ECO:0000256" key="5">
    <source>
        <dbReference type="ARBA" id="ARBA00022679"/>
    </source>
</evidence>
<evidence type="ECO:0000256" key="9">
    <source>
        <dbReference type="ARBA" id="ARBA00023315"/>
    </source>
</evidence>
<dbReference type="GO" id="GO:0009922">
    <property type="term" value="F:fatty acid elongase activity"/>
    <property type="evidence" value="ECO:0007669"/>
    <property type="project" value="UniProtKB-EC"/>
</dbReference>
<proteinExistence type="inferred from homology"/>
<keyword evidence="7 11" id="KW-1133">Transmembrane helix</keyword>
<dbReference type="InterPro" id="IPR016039">
    <property type="entry name" value="Thiolase-like"/>
</dbReference>
<dbReference type="SUPFAM" id="SSF53901">
    <property type="entry name" value="Thiolase-like"/>
    <property type="match status" value="4"/>
</dbReference>
<feature type="transmembrane region" description="Helical" evidence="11">
    <location>
        <begin position="32"/>
        <end position="53"/>
    </location>
</feature>
<evidence type="ECO:0000259" key="12">
    <source>
        <dbReference type="Pfam" id="PF08392"/>
    </source>
</evidence>
<dbReference type="InterPro" id="IPR013747">
    <property type="entry name" value="ACP_syn_III_C"/>
</dbReference>
<dbReference type="InterPro" id="IPR012392">
    <property type="entry name" value="3-ktacl-CoA_syn"/>
</dbReference>
<dbReference type="Pfam" id="PF08392">
    <property type="entry name" value="FAE1_CUT1_RppA"/>
    <property type="match status" value="2"/>
</dbReference>
<dbReference type="EMBL" id="JAHUZN010000001">
    <property type="protein sequence ID" value="KAG8501988.1"/>
    <property type="molecule type" value="Genomic_DNA"/>
</dbReference>
<evidence type="ECO:0000256" key="1">
    <source>
        <dbReference type="ARBA" id="ARBA00004370"/>
    </source>
</evidence>
<reference evidence="14 15" key="1">
    <citation type="journal article" date="2021" name="bioRxiv">
        <title>The Gossypium anomalum genome as a resource for cotton improvement and evolutionary analysis of hybrid incompatibility.</title>
        <authorList>
            <person name="Grover C.E."/>
            <person name="Yuan D."/>
            <person name="Arick M.A."/>
            <person name="Miller E.R."/>
            <person name="Hu G."/>
            <person name="Peterson D.G."/>
            <person name="Wendel J.F."/>
            <person name="Udall J.A."/>
        </authorList>
    </citation>
    <scope>NUCLEOTIDE SEQUENCE [LARGE SCALE GENOMIC DNA]</scope>
    <source>
        <strain evidence="14">JFW-Udall</strain>
        <tissue evidence="14">Leaf</tissue>
    </source>
</reference>
<organism evidence="14 15">
    <name type="scientific">Gossypium anomalum</name>
    <dbReference type="NCBI Taxonomy" id="47600"/>
    <lineage>
        <taxon>Eukaryota</taxon>
        <taxon>Viridiplantae</taxon>
        <taxon>Streptophyta</taxon>
        <taxon>Embryophyta</taxon>
        <taxon>Tracheophyta</taxon>
        <taxon>Spermatophyta</taxon>
        <taxon>Magnoliopsida</taxon>
        <taxon>eudicotyledons</taxon>
        <taxon>Gunneridae</taxon>
        <taxon>Pentapetalae</taxon>
        <taxon>rosids</taxon>
        <taxon>malvids</taxon>
        <taxon>Malvales</taxon>
        <taxon>Malvaceae</taxon>
        <taxon>Malvoideae</taxon>
        <taxon>Gossypium</taxon>
    </lineage>
</organism>
<feature type="domain" description="Beta-ketoacyl-[acyl-carrier-protein] synthase III C-terminal" evidence="13">
    <location>
        <begin position="1195"/>
        <end position="1274"/>
    </location>
</feature>
<dbReference type="Gene3D" id="3.40.47.10">
    <property type="match status" value="2"/>
</dbReference>
<evidence type="ECO:0000256" key="4">
    <source>
        <dbReference type="ARBA" id="ARBA00012307"/>
    </source>
</evidence>
<feature type="domain" description="FAE" evidence="12">
    <location>
        <begin position="889"/>
        <end position="1178"/>
    </location>
</feature>
<evidence type="ECO:0000256" key="2">
    <source>
        <dbReference type="ARBA" id="ARBA00005194"/>
    </source>
</evidence>
<evidence type="ECO:0000256" key="10">
    <source>
        <dbReference type="ARBA" id="ARBA00047375"/>
    </source>
</evidence>
<keyword evidence="5" id="KW-0808">Transferase</keyword>
<comment type="similarity">
    <text evidence="3">Belongs to the thiolase-like superfamily. Chalcone/stilbene synthases family.</text>
</comment>
<comment type="catalytic activity">
    <reaction evidence="10">
        <text>a very-long-chain acyl-CoA + malonyl-CoA + H(+) = a very-long-chain 3-oxoacyl-CoA + CO2 + CoA</text>
        <dbReference type="Rhea" id="RHEA:32727"/>
        <dbReference type="ChEBI" id="CHEBI:15378"/>
        <dbReference type="ChEBI" id="CHEBI:16526"/>
        <dbReference type="ChEBI" id="CHEBI:57287"/>
        <dbReference type="ChEBI" id="CHEBI:57384"/>
        <dbReference type="ChEBI" id="CHEBI:90725"/>
        <dbReference type="ChEBI" id="CHEBI:90736"/>
        <dbReference type="EC" id="2.3.1.199"/>
    </reaction>
</comment>
<dbReference type="GO" id="GO:0016020">
    <property type="term" value="C:membrane"/>
    <property type="evidence" value="ECO:0007669"/>
    <property type="project" value="UniProtKB-SubCell"/>
</dbReference>
<dbReference type="OrthoDB" id="329835at2759"/>
<feature type="domain" description="FAE" evidence="12">
    <location>
        <begin position="92"/>
        <end position="381"/>
    </location>
</feature>
<dbReference type="GO" id="GO:0006633">
    <property type="term" value="P:fatty acid biosynthetic process"/>
    <property type="evidence" value="ECO:0007669"/>
    <property type="project" value="UniProtKB-UniPathway"/>
</dbReference>
<evidence type="ECO:0000256" key="8">
    <source>
        <dbReference type="ARBA" id="ARBA00023136"/>
    </source>
</evidence>
<comment type="subcellular location">
    <subcellularLocation>
        <location evidence="1">Membrane</location>
    </subcellularLocation>
</comment>
<dbReference type="CDD" id="cd00831">
    <property type="entry name" value="CHS_like"/>
    <property type="match status" value="2"/>
</dbReference>
<dbReference type="UniPathway" id="UPA00094"/>
<evidence type="ECO:0000256" key="3">
    <source>
        <dbReference type="ARBA" id="ARBA00005531"/>
    </source>
</evidence>
<feature type="transmembrane region" description="Helical" evidence="11">
    <location>
        <begin position="73"/>
        <end position="94"/>
    </location>
</feature>
<dbReference type="PANTHER" id="PTHR31561">
    <property type="entry name" value="3-KETOACYL-COA SYNTHASE"/>
    <property type="match status" value="1"/>
</dbReference>
<evidence type="ECO:0000259" key="13">
    <source>
        <dbReference type="Pfam" id="PF08541"/>
    </source>
</evidence>
<evidence type="ECO:0000256" key="11">
    <source>
        <dbReference type="SAM" id="Phobius"/>
    </source>
</evidence>
<keyword evidence="9" id="KW-0012">Acyltransferase</keyword>
<name>A0A8J5ZI32_9ROSI</name>
<dbReference type="EC" id="2.3.1.199" evidence="4"/>
<dbReference type="InterPro" id="IPR013601">
    <property type="entry name" value="FAE1_typ3_polyketide_synth"/>
</dbReference>
<accession>A0A8J5ZI32</accession>
<comment type="caution">
    <text evidence="14">The sequence shown here is derived from an EMBL/GenBank/DDBJ whole genome shotgun (WGS) entry which is preliminary data.</text>
</comment>
<evidence type="ECO:0000313" key="15">
    <source>
        <dbReference type="Proteomes" id="UP000701853"/>
    </source>
</evidence>
<dbReference type="FunFam" id="3.40.47.10:FF:000028">
    <property type="entry name" value="3-ketoacyl-CoA synthase"/>
    <property type="match status" value="2"/>
</dbReference>
<sequence length="1296" mass="144480">MKNSLKTGVQVLQPRRLPGFLRCVKLKYVKLGYHYLISHLLKLCLVPVMAALIVQASRLSLDDIHQMWLQLEYNLVSVVVFSAIFVFGSTVYVMTRKRSIYLVDYACYLPPQHLKADHRYFMEYAKEAADFDEPTMEFLRKVMERSGLGDETSAPPSMHCFPPRPSMAAARQEAELVMFGALDTLFASTNVKPRDVGILVVNCSLFNPTPSLTAMIINKYKMRGNIKSFNLSGMGCSAGVIAIDLAKDMLQVHRNNYAVVFSTENMTQNWYSGTEKSMLISNCLFRLGGSAVLLSNKSGDRRQSKYKLIHGVRTHCGADDKAFKCVYQEEDNVGKIGVSLSTDLMAIAGNALKTNITTLGPLVLPISEQILFFVTLVAKKLFNAKIKPYIPDFKLAFEHFCIHAGGRGVIDELEKNMQLSPLHVEASRMTLHRFGNTSSSSIWYELAYMEAKGRMRKGDRIWQIAFGSGFKCNSAVWLALKNVKPSCSNPWEDCIHKCPVKLNLFGGLTKGVVDTFSRLHRFAKYGPLYASDPSPPYKPARTRSNSTGCYRTGGASYERPRHVMGKVAYSSRAHRSRLSLRHGYRNEEQGDPITTMCPHHMNKLVLTPPSVCRFIRQQNRRTPKSKQTIRYQHRFLGPGIPVLCHVFGTKNNGVIVPMNSQDVFCEANGYNTSTTSHTTKIKALNVSPNLILIDNHCRVGLNTLQLTTRIPTSLGLTLVLAKRVSKAPNITSSASCLSPAIDGRGGKQCIDGGAPVSSPSPDLSIILRKNSIVDSSKSAASLAYSMKNREVTSVIHQVNGSFSGHNINGRPEDKDSREYDDADEYVKLGYHYLITHLLKLCLVPLMAVIIVQTSRLSLNDIHQTWLHLEHNLVYVVVLSAFVLVGSTVYFMTRKRSVYLVDYACYLPPSKLKVEHDRFMKHCKLMGCFDETSLVFLDKILGRSGLGEETCAPEAMHCLPPKPSMEAARQETEQVMFGALDTLFANTNVKPKDVGILVVNCSLFNPTPSLSSMIINTYKMRGNIKSFNLGGMGCSASVIAVDLAKDMLQVHRNNYAIVVSTENITQNWYFGNKKAMLLPNCLFRIGGAAVLLSNKSVDRRRSKYKLIHVVRTHCGANNKAFNCVRQEQDDVGKTGVSLSKDLMTIAGNALKSNITTLGPLVLPISEQILFFVTLVANKLINAKIKPYIPDFKLAFEHFCIHAGGRAVIDELEKNLQLLPVHVEASRMTLHRFGNTSSSSIWYELAYMEAKGRMRKGDRVWQIAFGSGFKCNSAVWLALKNVKPSCNSPWEGCIHRIL</sequence>
<comment type="pathway">
    <text evidence="2">Lipid metabolism; fatty acid biosynthesis.</text>
</comment>